<feature type="transmembrane region" description="Helical" evidence="1">
    <location>
        <begin position="9"/>
        <end position="30"/>
    </location>
</feature>
<dbReference type="EMBL" id="LBWF01000002">
    <property type="protein sequence ID" value="KKR02449.1"/>
    <property type="molecule type" value="Genomic_DNA"/>
</dbReference>
<accession>A0A0G0MED9</accession>
<evidence type="ECO:0000313" key="2">
    <source>
        <dbReference type="EMBL" id="KKR02449.1"/>
    </source>
</evidence>
<dbReference type="AlphaFoldDB" id="A0A0G0MED9"/>
<proteinExistence type="predicted"/>
<feature type="transmembrane region" description="Helical" evidence="1">
    <location>
        <begin position="50"/>
        <end position="68"/>
    </location>
</feature>
<comment type="caution">
    <text evidence="2">The sequence shown here is derived from an EMBL/GenBank/DDBJ whole genome shotgun (WGS) entry which is preliminary data.</text>
</comment>
<keyword evidence="1" id="KW-1133">Transmembrane helix</keyword>
<reference evidence="2 3" key="1">
    <citation type="journal article" date="2015" name="Nature">
        <title>rRNA introns, odd ribosomes, and small enigmatic genomes across a large radiation of phyla.</title>
        <authorList>
            <person name="Brown C.T."/>
            <person name="Hug L.A."/>
            <person name="Thomas B.C."/>
            <person name="Sharon I."/>
            <person name="Castelle C.J."/>
            <person name="Singh A."/>
            <person name="Wilkins M.J."/>
            <person name="Williams K.H."/>
            <person name="Banfield J.F."/>
        </authorList>
    </citation>
    <scope>NUCLEOTIDE SEQUENCE [LARGE SCALE GENOMIC DNA]</scope>
    <source>
        <strain evidence="3">GW2011_GWA1_39_13</strain>
    </source>
</reference>
<keyword evidence="1" id="KW-0472">Membrane</keyword>
<sequence>MQTQDKRRFWLGVVYLGVVVSGVYTFLHFGEKIFFNVSPINNPYLMFGRIWFSFWCGLLGISLRAFKFSRNGRVSPWMPYLFKYPVLIFFESVFVFSILNMSEIISLSYLFYTFTLPVMFYLGFGAFEAYSELKQLLRNNSGMD</sequence>
<feature type="transmembrane region" description="Helical" evidence="1">
    <location>
        <begin position="80"/>
        <end position="99"/>
    </location>
</feature>
<keyword evidence="1" id="KW-0812">Transmembrane</keyword>
<gene>
    <name evidence="2" type="ORF">UT29_C0002G0011</name>
</gene>
<dbReference type="Proteomes" id="UP000034845">
    <property type="component" value="Unassembled WGS sequence"/>
</dbReference>
<organism evidence="2 3">
    <name type="scientific">Yanofskybacteria sp. (strain GW2011_GWA1_39_13)</name>
    <dbReference type="NCBI Taxonomy" id="1619019"/>
    <lineage>
        <taxon>Bacteria</taxon>
        <taxon>Candidatus Yanofskyibacteriota</taxon>
    </lineage>
</organism>
<evidence type="ECO:0000313" key="3">
    <source>
        <dbReference type="Proteomes" id="UP000034845"/>
    </source>
</evidence>
<protein>
    <submittedName>
        <fullName evidence="2">Uncharacterized protein</fullName>
    </submittedName>
</protein>
<feature type="transmembrane region" description="Helical" evidence="1">
    <location>
        <begin position="111"/>
        <end position="130"/>
    </location>
</feature>
<name>A0A0G0MED9_YANXG</name>
<evidence type="ECO:0000256" key="1">
    <source>
        <dbReference type="SAM" id="Phobius"/>
    </source>
</evidence>